<accession>A0A2P4EXH6</accession>
<gene>
    <name evidence="5" type="ORF">C1949_07030</name>
</gene>
<dbReference type="InterPro" id="IPR018060">
    <property type="entry name" value="HTH_AraC"/>
</dbReference>
<dbReference type="PANTHER" id="PTHR47894">
    <property type="entry name" value="HTH-TYPE TRANSCRIPTIONAL REGULATOR GADX"/>
    <property type="match status" value="1"/>
</dbReference>
<evidence type="ECO:0000313" key="6">
    <source>
        <dbReference type="Proteomes" id="UP000243451"/>
    </source>
</evidence>
<dbReference type="Gene3D" id="1.10.10.60">
    <property type="entry name" value="Homeodomain-like"/>
    <property type="match status" value="1"/>
</dbReference>
<dbReference type="PANTHER" id="PTHR47894:SF1">
    <property type="entry name" value="HTH-TYPE TRANSCRIPTIONAL REGULATOR VQSM"/>
    <property type="match status" value="1"/>
</dbReference>
<evidence type="ECO:0000313" key="5">
    <source>
        <dbReference type="EMBL" id="POB04712.1"/>
    </source>
</evidence>
<dbReference type="GO" id="GO:0005829">
    <property type="term" value="C:cytosol"/>
    <property type="evidence" value="ECO:0007669"/>
    <property type="project" value="TreeGrafter"/>
</dbReference>
<dbReference type="OrthoDB" id="5582699at2"/>
<dbReference type="Proteomes" id="UP000243451">
    <property type="component" value="Unassembled WGS sequence"/>
</dbReference>
<proteinExistence type="predicted"/>
<dbReference type="Pfam" id="PF12625">
    <property type="entry name" value="Arabinose_bd"/>
    <property type="match status" value="1"/>
</dbReference>
<evidence type="ECO:0000256" key="1">
    <source>
        <dbReference type="ARBA" id="ARBA00023015"/>
    </source>
</evidence>
<protein>
    <recommendedName>
        <fullName evidence="4">HTH araC/xylS-type domain-containing protein</fullName>
    </recommendedName>
</protein>
<name>A0A2P4EXH6_9GAMM</name>
<dbReference type="PROSITE" id="PS01124">
    <property type="entry name" value="HTH_ARAC_FAMILY_2"/>
    <property type="match status" value="1"/>
</dbReference>
<dbReference type="PRINTS" id="PR00032">
    <property type="entry name" value="HTHARAC"/>
</dbReference>
<organism evidence="5 6">
    <name type="scientific">Halopseudomonas oceani</name>
    <dbReference type="NCBI Taxonomy" id="1708783"/>
    <lineage>
        <taxon>Bacteria</taxon>
        <taxon>Pseudomonadati</taxon>
        <taxon>Pseudomonadota</taxon>
        <taxon>Gammaproteobacteria</taxon>
        <taxon>Pseudomonadales</taxon>
        <taxon>Pseudomonadaceae</taxon>
        <taxon>Halopseudomonas</taxon>
    </lineage>
</organism>
<dbReference type="GO" id="GO:0003700">
    <property type="term" value="F:DNA-binding transcription factor activity"/>
    <property type="evidence" value="ECO:0007669"/>
    <property type="project" value="InterPro"/>
</dbReference>
<dbReference type="GO" id="GO:0000976">
    <property type="term" value="F:transcription cis-regulatory region binding"/>
    <property type="evidence" value="ECO:0007669"/>
    <property type="project" value="TreeGrafter"/>
</dbReference>
<keyword evidence="1" id="KW-0805">Transcription regulation</keyword>
<dbReference type="SUPFAM" id="SSF46689">
    <property type="entry name" value="Homeodomain-like"/>
    <property type="match status" value="1"/>
</dbReference>
<keyword evidence="3" id="KW-0804">Transcription</keyword>
<keyword evidence="2" id="KW-0238">DNA-binding</keyword>
<dbReference type="SMART" id="SM00342">
    <property type="entry name" value="HTH_ARAC"/>
    <property type="match status" value="1"/>
</dbReference>
<comment type="caution">
    <text evidence="5">The sequence shown here is derived from an EMBL/GenBank/DDBJ whole genome shotgun (WGS) entry which is preliminary data.</text>
</comment>
<dbReference type="InterPro" id="IPR032687">
    <property type="entry name" value="AraC-type_N"/>
</dbReference>
<dbReference type="InterPro" id="IPR020449">
    <property type="entry name" value="Tscrpt_reg_AraC-type_HTH"/>
</dbReference>
<sequence length="341" mass="38544">MLEHSSSDSFARVRESAFWLRAMEQALKQYGVSLGESQRLSPWISLPVGQPQFVDQELCSHGWSEALRVSEDPHFALRMHRVFVPTPFATLALAAAASENIDATLSLLSRFFSIFSIQLKLVCEPDEDGVALTLRPIGTPHQQHLEAVIGYLARYFNRLDLDDQGLVRKLQLVRSEEDPDGQRRLFARNNVVFGDSYALVLDRRLMHKPLATSSPFTLPKLVEILEAMLAVLPSNDLSEQVKRRIHLLLGSGDISAERVAAPLNISPRHLRRKLSQEGTSYEQLADDVRREAAIRMISDGDLSLTSIAYELGFLDPSSFTRAFRRWTNMSPTAYRRELSKR</sequence>
<dbReference type="AlphaFoldDB" id="A0A2P4EXH6"/>
<evidence type="ECO:0000256" key="3">
    <source>
        <dbReference type="ARBA" id="ARBA00023163"/>
    </source>
</evidence>
<evidence type="ECO:0000259" key="4">
    <source>
        <dbReference type="PROSITE" id="PS01124"/>
    </source>
</evidence>
<feature type="domain" description="HTH araC/xylS-type" evidence="4">
    <location>
        <begin position="239"/>
        <end position="337"/>
    </location>
</feature>
<keyword evidence="6" id="KW-1185">Reference proteome</keyword>
<dbReference type="InterPro" id="IPR009057">
    <property type="entry name" value="Homeodomain-like_sf"/>
</dbReference>
<reference evidence="5 6" key="1">
    <citation type="submission" date="2018-01" db="EMBL/GenBank/DDBJ databases">
        <title>Draft genome of the type strain Pseudomonas oceani DSM 100277 isolated from the deep water in Okinawa trough, northwestern Pacific Ocean.</title>
        <authorList>
            <person name="Gomila M."/>
            <person name="Mulet M."/>
            <person name="Garcia-Valdes E."/>
            <person name="Lalucat J."/>
        </authorList>
    </citation>
    <scope>NUCLEOTIDE SEQUENCE [LARGE SCALE GENOMIC DNA]</scope>
    <source>
        <strain evidence="5 6">DSM 100277</strain>
    </source>
</reference>
<dbReference type="Pfam" id="PF12833">
    <property type="entry name" value="HTH_18"/>
    <property type="match status" value="1"/>
</dbReference>
<dbReference type="EMBL" id="PPSK01000004">
    <property type="protein sequence ID" value="POB04712.1"/>
    <property type="molecule type" value="Genomic_DNA"/>
</dbReference>
<evidence type="ECO:0000256" key="2">
    <source>
        <dbReference type="ARBA" id="ARBA00023125"/>
    </source>
</evidence>
<dbReference type="RefSeq" id="WP_104737756.1">
    <property type="nucleotide sequence ID" value="NZ_BMHR01000003.1"/>
</dbReference>